<comment type="caution">
    <text evidence="1">The sequence shown here is derived from an EMBL/GenBank/DDBJ whole genome shotgun (WGS) entry which is preliminary data.</text>
</comment>
<evidence type="ECO:0008006" key="3">
    <source>
        <dbReference type="Google" id="ProtNLM"/>
    </source>
</evidence>
<dbReference type="EMBL" id="BLYJ01000009">
    <property type="protein sequence ID" value="GFO87864.1"/>
    <property type="molecule type" value="Genomic_DNA"/>
</dbReference>
<keyword evidence="2" id="KW-1185">Reference proteome</keyword>
<gene>
    <name evidence="1" type="ORF">BUFA31_10280</name>
</gene>
<proteinExistence type="predicted"/>
<name>A0ABQ1DYR7_9FIRM</name>
<accession>A0ABQ1DYR7</accession>
<evidence type="ECO:0000313" key="1">
    <source>
        <dbReference type="EMBL" id="GFO87864.1"/>
    </source>
</evidence>
<organism evidence="1 2">
    <name type="scientific">Butyricicoccus faecihominis</name>
    <dbReference type="NCBI Taxonomy" id="1712515"/>
    <lineage>
        <taxon>Bacteria</taxon>
        <taxon>Bacillati</taxon>
        <taxon>Bacillota</taxon>
        <taxon>Clostridia</taxon>
        <taxon>Eubacteriales</taxon>
        <taxon>Butyricicoccaceae</taxon>
        <taxon>Butyricicoccus</taxon>
    </lineage>
</organism>
<protein>
    <recommendedName>
        <fullName evidence="3">Carboxypeptidase regulatory-like domain-containing protein</fullName>
    </recommendedName>
</protein>
<sequence length="142" mass="14674">MAELTDGTAELRVLVTTALGALPLENAIVSVSTAPDDTGMRTLLYSVTTDSGGMTPSMILTTPPRSNSLSPGSGPPFAVYTVEISAEGYTPLTALHIAMFSGVPTMLPVALTPLKENQSFAQTDLTATDAPQALDPALPENP</sequence>
<dbReference type="Proteomes" id="UP000620147">
    <property type="component" value="Unassembled WGS sequence"/>
</dbReference>
<reference evidence="1 2" key="1">
    <citation type="submission" date="2020-06" db="EMBL/GenBank/DDBJ databases">
        <title>Characterization of fructooligosaccharide metabolism and fructooligosaccharide-degrading enzymes in human commensal butyrate producers.</title>
        <authorList>
            <person name="Tanno H."/>
            <person name="Fujii T."/>
            <person name="Hirano K."/>
            <person name="Maeno S."/>
            <person name="Tonozuka T."/>
            <person name="Sakamoto M."/>
            <person name="Ohkuma M."/>
            <person name="Tochio T."/>
            <person name="Endo A."/>
        </authorList>
    </citation>
    <scope>NUCLEOTIDE SEQUENCE [LARGE SCALE GENOMIC DNA]</scope>
    <source>
        <strain evidence="1 2">JCM 31056</strain>
    </source>
</reference>
<evidence type="ECO:0000313" key="2">
    <source>
        <dbReference type="Proteomes" id="UP000620147"/>
    </source>
</evidence>
<dbReference type="RefSeq" id="WP_118730403.1">
    <property type="nucleotide sequence ID" value="NZ_BLYJ01000009.1"/>
</dbReference>